<feature type="region of interest" description="Disordered" evidence="3">
    <location>
        <begin position="281"/>
        <end position="304"/>
    </location>
</feature>
<evidence type="ECO:0000313" key="5">
    <source>
        <dbReference type="RefSeq" id="XP_013800580.2"/>
    </source>
</evidence>
<accession>A0A8B7INW8</accession>
<dbReference type="CTD" id="127255"/>
<dbReference type="InterPro" id="IPR025875">
    <property type="entry name" value="Leu-rich_rpt_4"/>
</dbReference>
<dbReference type="Proteomes" id="UP001652627">
    <property type="component" value="Chromosome 8"/>
</dbReference>
<evidence type="ECO:0000313" key="7">
    <source>
        <dbReference type="RefSeq" id="XP_013800582.2"/>
    </source>
</evidence>
<dbReference type="PANTHER" id="PTHR46723:SF1">
    <property type="entry name" value="LEUCINE-RICH REPEAT AND IQ DOMAIN-CONTAINING PROTEIN 3"/>
    <property type="match status" value="1"/>
</dbReference>
<dbReference type="RefSeq" id="XP_013800580.2">
    <property type="nucleotide sequence ID" value="XM_013945126.2"/>
</dbReference>
<dbReference type="RefSeq" id="XP_013800582.2">
    <property type="nucleotide sequence ID" value="XM_013945128.2"/>
</dbReference>
<dbReference type="KEGG" id="aam:106486532"/>
<proteinExistence type="predicted"/>
<dbReference type="OrthoDB" id="676979at2759"/>
<dbReference type="InterPro" id="IPR032675">
    <property type="entry name" value="LRR_dom_sf"/>
</dbReference>
<dbReference type="RefSeq" id="XP_013800581.2">
    <property type="nucleotide sequence ID" value="XM_013945127.2"/>
</dbReference>
<dbReference type="PROSITE" id="PS50096">
    <property type="entry name" value="IQ"/>
    <property type="match status" value="1"/>
</dbReference>
<evidence type="ECO:0000256" key="2">
    <source>
        <dbReference type="ARBA" id="ARBA00022737"/>
    </source>
</evidence>
<dbReference type="InterPro" id="IPR052859">
    <property type="entry name" value="LRR-IQ_domain_protein"/>
</dbReference>
<dbReference type="Gene3D" id="3.80.10.10">
    <property type="entry name" value="Ribonuclease Inhibitor"/>
    <property type="match status" value="1"/>
</dbReference>
<keyword evidence="2" id="KW-0677">Repeat</keyword>
<keyword evidence="4" id="KW-1185">Reference proteome</keyword>
<keyword evidence="1" id="KW-0433">Leucine-rich repeat</keyword>
<dbReference type="PANTHER" id="PTHR46723">
    <property type="entry name" value="LEUCINE-RICH REPEAT AND IQ DOMAIN-CONTAINING PROTEIN 3"/>
    <property type="match status" value="1"/>
</dbReference>
<dbReference type="AlphaFoldDB" id="A0A8B7INW8"/>
<dbReference type="InterPro" id="IPR001611">
    <property type="entry name" value="Leu-rich_rpt"/>
</dbReference>
<protein>
    <submittedName>
        <fullName evidence="5 6">Leucine-rich repeat and IQ domain-containing protein 3 isoform X1</fullName>
    </submittedName>
</protein>
<reference evidence="5 6" key="1">
    <citation type="submission" date="2025-05" db="UniProtKB">
        <authorList>
            <consortium name="RefSeq"/>
        </authorList>
    </citation>
    <scope>IDENTIFICATION</scope>
    <source>
        <tissue evidence="5 6">Blood</tissue>
    </source>
</reference>
<dbReference type="GeneID" id="106486532"/>
<dbReference type="PROSITE" id="PS51450">
    <property type="entry name" value="LRR"/>
    <property type="match status" value="3"/>
</dbReference>
<sequence length="664" mass="77205">MKKLTKYLVPASKNMILECGQTIDQMPGKELEDLVIVQLNGLYLKNVEHLQYCFSLKICILSNNFITNIDSLVSCPHLVELDLHGNQIQHLPGPVFWESMKKLNLLYLHDNGIGKLDDVHALSCCPNLIGLTLFDTPLSLKIAYRHSVVNSIFSLKALDYYVISDEEIVEGWKLPEKYKSFCHCLFLDSCPVARKEGNAEEALNRVKDVISKINRVLAHHSPIIIVQRWIRGYLTRKRLGIPLHEVPLQTHYRDEDKQIYSQSTPSVCISKSFVYHIVKPGQNTKDEKHSSGKQKTKSGMSSTEDVGTRITVDLAKLRDRVRKVLHMNDFKELPGLCLGRRQPITSTLPILRKREKINVKQEGSLWRKGPLKMENTDMEKQTEMKFSPSTSKNPFHPADKLTPFQDKPATWCELQQCHFHSHSAPQHNARHHPVSLEKRVFARMYGSIRFGPFYVIDKFYSENEQHDSQAQKLCKVTQMQIAKEKGSRYVQEFLEEKQRSIQKKREEEGLRTEKALQQHQKKRARFIENVRQRHTQFLESKKQKAFEYSLGQDFSARHIALTQGLLKLDRWRKLDDGIKERQRIVEESREQMRKFKQLIKNFQDQRQLRIQKENLAEKTIVASVVSQKPNERLQEAKASVERVKERRTKVECLYKAPVLPVSDI</sequence>
<name>A0A8B7INW8_9AVES</name>
<dbReference type="SUPFAM" id="SSF52058">
    <property type="entry name" value="L domain-like"/>
    <property type="match status" value="1"/>
</dbReference>
<dbReference type="Pfam" id="PF12799">
    <property type="entry name" value="LRR_4"/>
    <property type="match status" value="1"/>
</dbReference>
<evidence type="ECO:0000313" key="6">
    <source>
        <dbReference type="RefSeq" id="XP_013800581.2"/>
    </source>
</evidence>
<evidence type="ECO:0000256" key="3">
    <source>
        <dbReference type="SAM" id="MobiDB-lite"/>
    </source>
</evidence>
<evidence type="ECO:0000256" key="1">
    <source>
        <dbReference type="ARBA" id="ARBA00022614"/>
    </source>
</evidence>
<gene>
    <name evidence="5 6 7" type="primary">LRRIQ3</name>
</gene>
<evidence type="ECO:0000313" key="4">
    <source>
        <dbReference type="Proteomes" id="UP001652627"/>
    </source>
</evidence>
<organism evidence="4 5">
    <name type="scientific">Apteryx mantelli</name>
    <name type="common">North Island brown kiwi</name>
    <dbReference type="NCBI Taxonomy" id="2696672"/>
    <lineage>
        <taxon>Eukaryota</taxon>
        <taxon>Metazoa</taxon>
        <taxon>Chordata</taxon>
        <taxon>Craniata</taxon>
        <taxon>Vertebrata</taxon>
        <taxon>Euteleostomi</taxon>
        <taxon>Archelosauria</taxon>
        <taxon>Archosauria</taxon>
        <taxon>Dinosauria</taxon>
        <taxon>Saurischia</taxon>
        <taxon>Theropoda</taxon>
        <taxon>Coelurosauria</taxon>
        <taxon>Aves</taxon>
        <taxon>Palaeognathae</taxon>
        <taxon>Apterygiformes</taxon>
        <taxon>Apterygidae</taxon>
        <taxon>Apteryx</taxon>
    </lineage>
</organism>